<keyword evidence="3" id="KW-1185">Reference proteome</keyword>
<name>A0A3D8L982_9BACT</name>
<evidence type="ECO:0000256" key="1">
    <source>
        <dbReference type="SAM" id="Phobius"/>
    </source>
</evidence>
<feature type="transmembrane region" description="Helical" evidence="1">
    <location>
        <begin position="212"/>
        <end position="231"/>
    </location>
</feature>
<feature type="transmembrane region" description="Helical" evidence="1">
    <location>
        <begin position="109"/>
        <end position="131"/>
    </location>
</feature>
<feature type="transmembrane region" description="Helical" evidence="1">
    <location>
        <begin position="47"/>
        <end position="67"/>
    </location>
</feature>
<dbReference type="Proteomes" id="UP000256708">
    <property type="component" value="Unassembled WGS sequence"/>
</dbReference>
<feature type="transmembrane region" description="Helical" evidence="1">
    <location>
        <begin position="79"/>
        <end position="97"/>
    </location>
</feature>
<feature type="transmembrane region" description="Helical" evidence="1">
    <location>
        <begin position="6"/>
        <end position="26"/>
    </location>
</feature>
<feature type="transmembrane region" description="Helical" evidence="1">
    <location>
        <begin position="173"/>
        <end position="192"/>
    </location>
</feature>
<keyword evidence="1" id="KW-0812">Transmembrane</keyword>
<keyword evidence="1" id="KW-1133">Transmembrane helix</keyword>
<comment type="caution">
    <text evidence="2">The sequence shown here is derived from an EMBL/GenBank/DDBJ whole genome shotgun (WGS) entry which is preliminary data.</text>
</comment>
<protein>
    <submittedName>
        <fullName evidence="2">Uncharacterized protein</fullName>
    </submittedName>
</protein>
<gene>
    <name evidence="2" type="ORF">DXT99_16860</name>
</gene>
<dbReference type="OrthoDB" id="675847at2"/>
<keyword evidence="1" id="KW-0472">Membrane</keyword>
<dbReference type="EMBL" id="QRGR01000019">
    <property type="protein sequence ID" value="RDV13970.1"/>
    <property type="molecule type" value="Genomic_DNA"/>
</dbReference>
<dbReference type="RefSeq" id="WP_115566749.1">
    <property type="nucleotide sequence ID" value="NZ_QRGR01000019.1"/>
</dbReference>
<reference evidence="3" key="1">
    <citation type="submission" date="2018-08" db="EMBL/GenBank/DDBJ databases">
        <authorList>
            <person name="Liu Z.-W."/>
            <person name="Du Z.-J."/>
        </authorList>
    </citation>
    <scope>NUCLEOTIDE SEQUENCE [LARGE SCALE GENOMIC DNA]</scope>
    <source>
        <strain evidence="3">H4X</strain>
    </source>
</reference>
<dbReference type="AlphaFoldDB" id="A0A3D8L982"/>
<evidence type="ECO:0000313" key="2">
    <source>
        <dbReference type="EMBL" id="RDV13970.1"/>
    </source>
</evidence>
<accession>A0A3D8L982</accession>
<sequence length="261" mass="28693">MESIYFTVARAGFVVLTAICLALIIYGARQTLLRMGWEAERANRRTLLIAALLFSWVVFSSALALQSILGDFSATPPRLLLIILPPLIAIVWLTFSSSFRQFLAHVPSYWLIMLQVFRVPVEIFLWLQFIAGLTPVQMTFEGRNWDVLTGLTAPVVAWLCYGRGRNLKGVAIVWNIFGLTLLLNIVATAILSTPSPFRVFMNEPANTLVAQFPIVFLPAVLVPLAYALHLFSLRKIFLSSGTTAASTPVHAAVTPSGSSGV</sequence>
<evidence type="ECO:0000313" key="3">
    <source>
        <dbReference type="Proteomes" id="UP000256708"/>
    </source>
</evidence>
<feature type="transmembrane region" description="Helical" evidence="1">
    <location>
        <begin position="143"/>
        <end position="161"/>
    </location>
</feature>
<proteinExistence type="predicted"/>
<organism evidence="2 3">
    <name type="scientific">Pontibacter diazotrophicus</name>
    <dbReference type="NCBI Taxonomy" id="1400979"/>
    <lineage>
        <taxon>Bacteria</taxon>
        <taxon>Pseudomonadati</taxon>
        <taxon>Bacteroidota</taxon>
        <taxon>Cytophagia</taxon>
        <taxon>Cytophagales</taxon>
        <taxon>Hymenobacteraceae</taxon>
        <taxon>Pontibacter</taxon>
    </lineage>
</organism>